<protein>
    <submittedName>
        <fullName evidence="1">Uncharacterized protein</fullName>
    </submittedName>
</protein>
<name>X1L8D5_9ZZZZ</name>
<comment type="caution">
    <text evidence="1">The sequence shown here is derived from an EMBL/GenBank/DDBJ whole genome shotgun (WGS) entry which is preliminary data.</text>
</comment>
<evidence type="ECO:0000313" key="1">
    <source>
        <dbReference type="EMBL" id="GAI15572.1"/>
    </source>
</evidence>
<reference evidence="1" key="1">
    <citation type="journal article" date="2014" name="Front. Microbiol.">
        <title>High frequency of phylogenetically diverse reductive dehalogenase-homologous genes in deep subseafloor sedimentary metagenomes.</title>
        <authorList>
            <person name="Kawai M."/>
            <person name="Futagami T."/>
            <person name="Toyoda A."/>
            <person name="Takaki Y."/>
            <person name="Nishi S."/>
            <person name="Hori S."/>
            <person name="Arai W."/>
            <person name="Tsubouchi T."/>
            <person name="Morono Y."/>
            <person name="Uchiyama I."/>
            <person name="Ito T."/>
            <person name="Fujiyama A."/>
            <person name="Inagaki F."/>
            <person name="Takami H."/>
        </authorList>
    </citation>
    <scope>NUCLEOTIDE SEQUENCE</scope>
    <source>
        <strain evidence="1">Expedition CK06-06</strain>
    </source>
</reference>
<organism evidence="1">
    <name type="scientific">marine sediment metagenome</name>
    <dbReference type="NCBI Taxonomy" id="412755"/>
    <lineage>
        <taxon>unclassified sequences</taxon>
        <taxon>metagenomes</taxon>
        <taxon>ecological metagenomes</taxon>
    </lineage>
</organism>
<feature type="non-terminal residue" evidence="1">
    <location>
        <position position="1"/>
    </location>
</feature>
<sequence>GLVLSEKEIKESIELIMNLERIDKIDELLNLVKGI</sequence>
<gene>
    <name evidence="1" type="ORF">S06H3_16232</name>
</gene>
<proteinExistence type="predicted"/>
<accession>X1L8D5</accession>
<dbReference type="AlphaFoldDB" id="X1L8D5"/>
<dbReference type="EMBL" id="BARV01008021">
    <property type="protein sequence ID" value="GAI15572.1"/>
    <property type="molecule type" value="Genomic_DNA"/>
</dbReference>